<dbReference type="OrthoDB" id="5986190at2759"/>
<reference evidence="1" key="1">
    <citation type="journal article" date="2020" name="Stud. Mycol.">
        <title>101 Dothideomycetes genomes: a test case for predicting lifestyles and emergence of pathogens.</title>
        <authorList>
            <person name="Haridas S."/>
            <person name="Albert R."/>
            <person name="Binder M."/>
            <person name="Bloem J."/>
            <person name="Labutti K."/>
            <person name="Salamov A."/>
            <person name="Andreopoulos B."/>
            <person name="Baker S."/>
            <person name="Barry K."/>
            <person name="Bills G."/>
            <person name="Bluhm B."/>
            <person name="Cannon C."/>
            <person name="Castanera R."/>
            <person name="Culley D."/>
            <person name="Daum C."/>
            <person name="Ezra D."/>
            <person name="Gonzalez J."/>
            <person name="Henrissat B."/>
            <person name="Kuo A."/>
            <person name="Liang C."/>
            <person name="Lipzen A."/>
            <person name="Lutzoni F."/>
            <person name="Magnuson J."/>
            <person name="Mondo S."/>
            <person name="Nolan M."/>
            <person name="Ohm R."/>
            <person name="Pangilinan J."/>
            <person name="Park H.-J."/>
            <person name="Ramirez L."/>
            <person name="Alfaro M."/>
            <person name="Sun H."/>
            <person name="Tritt A."/>
            <person name="Yoshinaga Y."/>
            <person name="Zwiers L.-H."/>
            <person name="Turgeon B."/>
            <person name="Goodwin S."/>
            <person name="Spatafora J."/>
            <person name="Crous P."/>
            <person name="Grigoriev I."/>
        </authorList>
    </citation>
    <scope>NUCLEOTIDE SEQUENCE</scope>
    <source>
        <strain evidence="1">CBS 116435</strain>
    </source>
</reference>
<feature type="non-terminal residue" evidence="1">
    <location>
        <position position="1"/>
    </location>
</feature>
<dbReference type="Proteomes" id="UP000799441">
    <property type="component" value="Unassembled WGS sequence"/>
</dbReference>
<proteinExistence type="predicted"/>
<dbReference type="InterPro" id="IPR011990">
    <property type="entry name" value="TPR-like_helical_dom_sf"/>
</dbReference>
<dbReference type="EMBL" id="MU003967">
    <property type="protein sequence ID" value="KAF2715848.1"/>
    <property type="molecule type" value="Genomic_DNA"/>
</dbReference>
<keyword evidence="2" id="KW-1185">Reference proteome</keyword>
<name>A0A9P4PVR2_9PEZI</name>
<dbReference type="Gene3D" id="1.25.40.10">
    <property type="entry name" value="Tetratricopeptide repeat domain"/>
    <property type="match status" value="1"/>
</dbReference>
<sequence>HPSTLTSMITLALTYRDQGRRKEAEELEAKVMEIRRAKLGANHPGKLNSIANLS</sequence>
<evidence type="ECO:0000313" key="2">
    <source>
        <dbReference type="Proteomes" id="UP000799441"/>
    </source>
</evidence>
<feature type="non-terminal residue" evidence="1">
    <location>
        <position position="54"/>
    </location>
</feature>
<accession>A0A9P4PVR2</accession>
<dbReference type="AlphaFoldDB" id="A0A9P4PVR2"/>
<evidence type="ECO:0000313" key="1">
    <source>
        <dbReference type="EMBL" id="KAF2715848.1"/>
    </source>
</evidence>
<gene>
    <name evidence="1" type="ORF">K431DRAFT_189444</name>
</gene>
<comment type="caution">
    <text evidence="1">The sequence shown here is derived from an EMBL/GenBank/DDBJ whole genome shotgun (WGS) entry which is preliminary data.</text>
</comment>
<organism evidence="1 2">
    <name type="scientific">Polychaeton citri CBS 116435</name>
    <dbReference type="NCBI Taxonomy" id="1314669"/>
    <lineage>
        <taxon>Eukaryota</taxon>
        <taxon>Fungi</taxon>
        <taxon>Dikarya</taxon>
        <taxon>Ascomycota</taxon>
        <taxon>Pezizomycotina</taxon>
        <taxon>Dothideomycetes</taxon>
        <taxon>Dothideomycetidae</taxon>
        <taxon>Capnodiales</taxon>
        <taxon>Capnodiaceae</taxon>
        <taxon>Polychaeton</taxon>
    </lineage>
</organism>
<evidence type="ECO:0008006" key="3">
    <source>
        <dbReference type="Google" id="ProtNLM"/>
    </source>
</evidence>
<dbReference type="Pfam" id="PF13374">
    <property type="entry name" value="TPR_10"/>
    <property type="match status" value="1"/>
</dbReference>
<protein>
    <recommendedName>
        <fullName evidence="3">Kinesin light chain</fullName>
    </recommendedName>
</protein>